<sequence>MMKPSSKSIIISWVVAIMYILYIVALMVSPLHWLPWIIVVRVTPFIGIWLYDRYKGNKAHGFFSYVLMPQGILSIAILNFKHDVKYVFGK</sequence>
<dbReference type="Proteomes" id="UP000595230">
    <property type="component" value="Segment"/>
</dbReference>
<protein>
    <submittedName>
        <fullName evidence="2">Uncharacterized protein</fullName>
    </submittedName>
</protein>
<keyword evidence="1" id="KW-0472">Membrane</keyword>
<reference evidence="2 3" key="1">
    <citation type="submission" date="2020-09" db="EMBL/GenBank/DDBJ databases">
        <authorList>
            <person name="Bustos Y."/>
            <person name="Adams S."/>
            <person name="Bishop E."/>
            <person name="Cobbley H."/>
            <person name="Haycock D."/>
            <person name="Hoopes M."/>
            <person name="Newey C."/>
            <person name="Thompson D."/>
            <person name="Carr E."/>
            <person name="Breakwell D.P."/>
            <person name="Grose J.H."/>
        </authorList>
    </citation>
    <scope>NUCLEOTIDE SEQUENCE [LARGE SCALE GENOMIC DNA]</scope>
</reference>
<name>A0A7T3TM32_9CAUD</name>
<feature type="transmembrane region" description="Helical" evidence="1">
    <location>
        <begin position="62"/>
        <end position="80"/>
    </location>
</feature>
<evidence type="ECO:0000313" key="2">
    <source>
        <dbReference type="EMBL" id="QPX76887.1"/>
    </source>
</evidence>
<keyword evidence="1" id="KW-0812">Transmembrane</keyword>
<feature type="transmembrane region" description="Helical" evidence="1">
    <location>
        <begin position="9"/>
        <end position="27"/>
    </location>
</feature>
<evidence type="ECO:0000256" key="1">
    <source>
        <dbReference type="SAM" id="Phobius"/>
    </source>
</evidence>
<feature type="transmembrane region" description="Helical" evidence="1">
    <location>
        <begin position="33"/>
        <end position="50"/>
    </location>
</feature>
<keyword evidence="1" id="KW-1133">Transmembrane helix</keyword>
<proteinExistence type="predicted"/>
<dbReference type="EMBL" id="MW021758">
    <property type="protein sequence ID" value="QPX76887.1"/>
    <property type="molecule type" value="Genomic_DNA"/>
</dbReference>
<accession>A0A7T3TM32</accession>
<evidence type="ECO:0000313" key="3">
    <source>
        <dbReference type="Proteomes" id="UP000595230"/>
    </source>
</evidence>
<organism evidence="2 3">
    <name type="scientific">Serratia phage vB_SmaM_Yaphecito</name>
    <dbReference type="NCBI Taxonomy" id="2777368"/>
    <lineage>
        <taxon>Viruses</taxon>
        <taxon>Duplodnaviria</taxon>
        <taxon>Heunggongvirae</taxon>
        <taxon>Uroviricota</taxon>
        <taxon>Caudoviricetes</taxon>
        <taxon>Chimalliviridae</taxon>
        <taxon>Moabitevirus</taxon>
        <taxon>Moabitevirus moabite</taxon>
    </lineage>
</organism>